<evidence type="ECO:0000313" key="1">
    <source>
        <dbReference type="EMBL" id="KOF73396.1"/>
    </source>
</evidence>
<name>A0A0L8G8M8_OCTBM</name>
<gene>
    <name evidence="1" type="ORF">OCBIM_22037924mg</name>
</gene>
<dbReference type="EMBL" id="KQ423169">
    <property type="protein sequence ID" value="KOF73396.1"/>
    <property type="molecule type" value="Genomic_DNA"/>
</dbReference>
<dbReference type="AlphaFoldDB" id="A0A0L8G8M8"/>
<sequence length="72" mass="8506">MKGRVCKIIYALLGTSSKDYIKTQMIRYFPHILVPIITWLTHRSIQLCLHMRVRCRKGNITSKQIYKNAVEQ</sequence>
<proteinExistence type="predicted"/>
<reference evidence="1" key="1">
    <citation type="submission" date="2015-07" db="EMBL/GenBank/DDBJ databases">
        <title>MeaNS - Measles Nucleotide Surveillance Program.</title>
        <authorList>
            <person name="Tran T."/>
            <person name="Druce J."/>
        </authorList>
    </citation>
    <scope>NUCLEOTIDE SEQUENCE</scope>
    <source>
        <strain evidence="1">UCB-OBI-ISO-001</strain>
        <tissue evidence="1">Gonad</tissue>
    </source>
</reference>
<accession>A0A0L8G8M8</accession>
<protein>
    <submittedName>
        <fullName evidence="1">Uncharacterized protein</fullName>
    </submittedName>
</protein>
<organism evidence="1">
    <name type="scientific">Octopus bimaculoides</name>
    <name type="common">California two-spotted octopus</name>
    <dbReference type="NCBI Taxonomy" id="37653"/>
    <lineage>
        <taxon>Eukaryota</taxon>
        <taxon>Metazoa</taxon>
        <taxon>Spiralia</taxon>
        <taxon>Lophotrochozoa</taxon>
        <taxon>Mollusca</taxon>
        <taxon>Cephalopoda</taxon>
        <taxon>Coleoidea</taxon>
        <taxon>Octopodiformes</taxon>
        <taxon>Octopoda</taxon>
        <taxon>Incirrata</taxon>
        <taxon>Octopodidae</taxon>
        <taxon>Octopus</taxon>
    </lineage>
</organism>